<keyword evidence="1" id="KW-0282">Flagellum</keyword>
<dbReference type="SUPFAM" id="SSF160214">
    <property type="entry name" value="FlaG-like"/>
    <property type="match status" value="1"/>
</dbReference>
<dbReference type="Pfam" id="PF03646">
    <property type="entry name" value="FlaG"/>
    <property type="match status" value="1"/>
</dbReference>
<accession>A0A937FH52</accession>
<proteinExistence type="predicted"/>
<evidence type="ECO:0000313" key="2">
    <source>
        <dbReference type="Proteomes" id="UP000623681"/>
    </source>
</evidence>
<evidence type="ECO:0000313" key="1">
    <source>
        <dbReference type="EMBL" id="MBL4932905.1"/>
    </source>
</evidence>
<dbReference type="InterPro" id="IPR005186">
    <property type="entry name" value="FlaG"/>
</dbReference>
<organism evidence="1 2">
    <name type="scientific">Clostridium paridis</name>
    <dbReference type="NCBI Taxonomy" id="2803863"/>
    <lineage>
        <taxon>Bacteria</taxon>
        <taxon>Bacillati</taxon>
        <taxon>Bacillota</taxon>
        <taxon>Clostridia</taxon>
        <taxon>Eubacteriales</taxon>
        <taxon>Clostridiaceae</taxon>
        <taxon>Clostridium</taxon>
    </lineage>
</organism>
<dbReference type="InterPro" id="IPR035924">
    <property type="entry name" value="FlaG-like_sf"/>
</dbReference>
<gene>
    <name evidence="1" type="ORF">JK634_13915</name>
</gene>
<comment type="caution">
    <text evidence="1">The sequence shown here is derived from an EMBL/GenBank/DDBJ whole genome shotgun (WGS) entry which is preliminary data.</text>
</comment>
<keyword evidence="1" id="KW-0966">Cell projection</keyword>
<name>A0A937FH52_9CLOT</name>
<reference evidence="1" key="1">
    <citation type="submission" date="2021-01" db="EMBL/GenBank/DDBJ databases">
        <title>Genome public.</title>
        <authorList>
            <person name="Liu C."/>
            <person name="Sun Q."/>
        </authorList>
    </citation>
    <scope>NUCLEOTIDE SEQUENCE</scope>
    <source>
        <strain evidence="1">YIM B02565</strain>
    </source>
</reference>
<dbReference type="Proteomes" id="UP000623681">
    <property type="component" value="Unassembled WGS sequence"/>
</dbReference>
<dbReference type="PANTHER" id="PTHR37166:SF1">
    <property type="entry name" value="PROTEIN FLAG"/>
    <property type="match status" value="1"/>
</dbReference>
<dbReference type="AlphaFoldDB" id="A0A937FH52"/>
<keyword evidence="1" id="KW-0969">Cilium</keyword>
<dbReference type="RefSeq" id="WP_202768288.1">
    <property type="nucleotide sequence ID" value="NZ_JAESWA010000023.1"/>
</dbReference>
<protein>
    <submittedName>
        <fullName evidence="1">Flagellar protein FlaG</fullName>
    </submittedName>
</protein>
<dbReference type="Gene3D" id="3.30.160.170">
    <property type="entry name" value="FlaG-like"/>
    <property type="match status" value="1"/>
</dbReference>
<dbReference type="PANTHER" id="PTHR37166">
    <property type="entry name" value="PROTEIN FLAG"/>
    <property type="match status" value="1"/>
</dbReference>
<dbReference type="EMBL" id="JAESWA010000023">
    <property type="protein sequence ID" value="MBL4932905.1"/>
    <property type="molecule type" value="Genomic_DNA"/>
</dbReference>
<keyword evidence="2" id="KW-1185">Reference proteome</keyword>
<sequence length="114" mass="12888">MDVNAVSQGGQLNLDYQLSATVEKVEIKPPVDNKVKEEKDDKDIKKAVQKLNKFLEDEGTHAVYSTHDKFKKDVMIKIVDNETNEVILEIPPKKILDMIAKMCETVGVVFDKKA</sequence>